<gene>
    <name evidence="4" type="ORF">CUN85_06935</name>
</gene>
<dbReference type="InterPro" id="IPR011078">
    <property type="entry name" value="PyrdxlP_homeostasis"/>
</dbReference>
<dbReference type="SUPFAM" id="SSF51419">
    <property type="entry name" value="PLP-binding barrel"/>
    <property type="match status" value="1"/>
</dbReference>
<dbReference type="InterPro" id="IPR001608">
    <property type="entry name" value="Ala_racemase_N"/>
</dbReference>
<comment type="function">
    <text evidence="2">Pyridoxal 5'-phosphate (PLP)-binding protein, which is involved in PLP homeostasis.</text>
</comment>
<evidence type="ECO:0000256" key="2">
    <source>
        <dbReference type="HAMAP-Rule" id="MF_02087"/>
    </source>
</evidence>
<dbReference type="Proteomes" id="UP000297295">
    <property type="component" value="Unassembled WGS sequence"/>
</dbReference>
<dbReference type="NCBIfam" id="TIGR00044">
    <property type="entry name" value="YggS family pyridoxal phosphate-dependent enzyme"/>
    <property type="match status" value="1"/>
</dbReference>
<accession>A0A4E0PV49</accession>
<dbReference type="OrthoDB" id="358993at2157"/>
<dbReference type="HAMAP" id="MF_02087">
    <property type="entry name" value="PLP_homeostasis"/>
    <property type="match status" value="1"/>
</dbReference>
<dbReference type="GO" id="GO:0030170">
    <property type="term" value="F:pyridoxal phosphate binding"/>
    <property type="evidence" value="ECO:0007669"/>
    <property type="project" value="UniProtKB-UniRule"/>
</dbReference>
<feature type="modified residue" description="N6-(pyridoxal phosphate)lysine" evidence="2">
    <location>
        <position position="24"/>
    </location>
</feature>
<protein>
    <recommendedName>
        <fullName evidence="2">Pyridoxal phosphate homeostasis protein</fullName>
        <shortName evidence="2">PLP homeostasis protein</shortName>
    </recommendedName>
</protein>
<dbReference type="PANTHER" id="PTHR10146:SF14">
    <property type="entry name" value="PYRIDOXAL PHOSPHATE HOMEOSTASIS PROTEIN"/>
    <property type="match status" value="1"/>
</dbReference>
<dbReference type="FunFam" id="3.20.20.10:FF:000018">
    <property type="entry name" value="Pyridoxal phosphate homeostasis protein"/>
    <property type="match status" value="1"/>
</dbReference>
<evidence type="ECO:0000256" key="1">
    <source>
        <dbReference type="ARBA" id="ARBA00022898"/>
    </source>
</evidence>
<feature type="domain" description="Alanine racemase N-terminal" evidence="3">
    <location>
        <begin position="4"/>
        <end position="217"/>
    </location>
</feature>
<organism evidence="4 5">
    <name type="scientific">Methanolobus halotolerans</name>
    <dbReference type="NCBI Taxonomy" id="2052935"/>
    <lineage>
        <taxon>Archaea</taxon>
        <taxon>Methanobacteriati</taxon>
        <taxon>Methanobacteriota</taxon>
        <taxon>Stenosarchaea group</taxon>
        <taxon>Methanomicrobia</taxon>
        <taxon>Methanosarcinales</taxon>
        <taxon>Methanosarcinaceae</taxon>
        <taxon>Methanolobus</taxon>
    </lineage>
</organism>
<dbReference type="RefSeq" id="WP_135389598.1">
    <property type="nucleotide sequence ID" value="NZ_PGGK01000006.1"/>
</dbReference>
<dbReference type="InterPro" id="IPR029066">
    <property type="entry name" value="PLP-binding_barrel"/>
</dbReference>
<proteinExistence type="inferred from homology"/>
<comment type="similarity">
    <text evidence="2">Belongs to the pyridoxal phosphate-binding protein YggS/PROSC family.</text>
</comment>
<dbReference type="Gene3D" id="3.20.20.10">
    <property type="entry name" value="Alanine racemase"/>
    <property type="match status" value="1"/>
</dbReference>
<keyword evidence="5" id="KW-1185">Reference proteome</keyword>
<evidence type="ECO:0000313" key="5">
    <source>
        <dbReference type="Proteomes" id="UP000297295"/>
    </source>
</evidence>
<dbReference type="PIRSF" id="PIRSF004848">
    <property type="entry name" value="YBL036c_PLPDEIII"/>
    <property type="match status" value="1"/>
</dbReference>
<dbReference type="CDD" id="cd00635">
    <property type="entry name" value="PLPDE_III_YBL036c_like"/>
    <property type="match status" value="1"/>
</dbReference>
<dbReference type="Pfam" id="PF01168">
    <property type="entry name" value="Ala_racemase_N"/>
    <property type="match status" value="1"/>
</dbReference>
<comment type="caution">
    <text evidence="4">The sequence shown here is derived from an EMBL/GenBank/DDBJ whole genome shotgun (WGS) entry which is preliminary data.</text>
</comment>
<dbReference type="PANTHER" id="PTHR10146">
    <property type="entry name" value="PROLINE SYNTHETASE CO-TRANSCRIBED BACTERIAL HOMOLOG PROTEIN"/>
    <property type="match status" value="1"/>
</dbReference>
<dbReference type="AlphaFoldDB" id="A0A4E0PV49"/>
<dbReference type="EMBL" id="PGGK01000006">
    <property type="protein sequence ID" value="TGC09103.1"/>
    <property type="molecule type" value="Genomic_DNA"/>
</dbReference>
<sequence>MSVNENVNMILKELGRTKLVCVTKTVGPERMNESIRAGATIIGENRVQEFEEKSDEILPSEKHLLGHLQTNKVKKAVRLFDVIQSADSLKVIQEIDKKAAEIGKTQEVFLQINIGEEPQKYGFSPEEIETVMPEIRSLNNIHVHGLMCIPPFVQPEQVRPYFRKMKELFDELQQKGHAKEDNINIKELSMGMSNDYRVAIEEGATMVRIGSAIFGDRDY</sequence>
<reference evidence="4 5" key="1">
    <citation type="submission" date="2017-11" db="EMBL/GenBank/DDBJ databases">
        <title>Isolation and Characterization of Methanogenic Archaea from Saline Meromictic Lake at Siberia.</title>
        <authorList>
            <person name="Shen Y."/>
            <person name="Huang H.-H."/>
            <person name="Lai M.-C."/>
            <person name="Chen S.-C."/>
        </authorList>
    </citation>
    <scope>NUCLEOTIDE SEQUENCE [LARGE SCALE GENOMIC DNA]</scope>
    <source>
        <strain evidence="4 5">SY-01</strain>
    </source>
</reference>
<keyword evidence="1 2" id="KW-0663">Pyridoxal phosphate</keyword>
<evidence type="ECO:0000313" key="4">
    <source>
        <dbReference type="EMBL" id="TGC09103.1"/>
    </source>
</evidence>
<evidence type="ECO:0000259" key="3">
    <source>
        <dbReference type="Pfam" id="PF01168"/>
    </source>
</evidence>
<name>A0A4E0PV49_9EURY</name>